<dbReference type="AlphaFoldDB" id="A0AAW6YCC1"/>
<name>A0AAW6YCC1_NEISU</name>
<feature type="non-terminal residue" evidence="1">
    <location>
        <position position="1"/>
    </location>
</feature>
<dbReference type="EMBL" id="JASOPA010000105">
    <property type="protein sequence ID" value="MDK7243613.1"/>
    <property type="molecule type" value="Genomic_DNA"/>
</dbReference>
<evidence type="ECO:0000313" key="1">
    <source>
        <dbReference type="EMBL" id="MDK7243613.1"/>
    </source>
</evidence>
<reference evidence="1" key="1">
    <citation type="submission" date="2023-05" db="EMBL/GenBank/DDBJ databases">
        <title>Cataloging the Phylogenetic Diversity of Human Bladder Bacteria.</title>
        <authorList>
            <person name="Du J."/>
        </authorList>
    </citation>
    <scope>NUCLEOTIDE SEQUENCE</scope>
    <source>
        <strain evidence="1">UMB1050</strain>
    </source>
</reference>
<feature type="non-terminal residue" evidence="1">
    <location>
        <position position="91"/>
    </location>
</feature>
<organism evidence="1 2">
    <name type="scientific">Neisseria subflava</name>
    <dbReference type="NCBI Taxonomy" id="28449"/>
    <lineage>
        <taxon>Bacteria</taxon>
        <taxon>Pseudomonadati</taxon>
        <taxon>Pseudomonadota</taxon>
        <taxon>Betaproteobacteria</taxon>
        <taxon>Neisseriales</taxon>
        <taxon>Neisseriaceae</taxon>
        <taxon>Neisseria</taxon>
    </lineage>
</organism>
<accession>A0AAW6YCC1</accession>
<dbReference type="RefSeq" id="WP_285071631.1">
    <property type="nucleotide sequence ID" value="NZ_JASOPA010000105.1"/>
</dbReference>
<sequence>AHLPVMTSVMATAITAVAYTEYEGLRSLAIEPKVTPQRRGQAESILTATDPWWPFSSAGGKEVAEMLARKAKDGQDYADTLAVINHQRGGR</sequence>
<dbReference type="Proteomes" id="UP001236303">
    <property type="component" value="Unassembled WGS sequence"/>
</dbReference>
<protein>
    <submittedName>
        <fullName evidence="1">Uncharacterized protein</fullName>
    </submittedName>
</protein>
<proteinExistence type="predicted"/>
<gene>
    <name evidence="1" type="ORF">QP451_11445</name>
</gene>
<evidence type="ECO:0000313" key="2">
    <source>
        <dbReference type="Proteomes" id="UP001236303"/>
    </source>
</evidence>
<comment type="caution">
    <text evidence="1">The sequence shown here is derived from an EMBL/GenBank/DDBJ whole genome shotgun (WGS) entry which is preliminary data.</text>
</comment>